<keyword evidence="4" id="KW-0560">Oxidoreductase</keyword>
<keyword evidence="2" id="KW-0285">Flavoprotein</keyword>
<dbReference type="InterPro" id="IPR050416">
    <property type="entry name" value="FAD-linked_Oxidoreductase"/>
</dbReference>
<evidence type="ECO:0000256" key="1">
    <source>
        <dbReference type="ARBA" id="ARBA00005466"/>
    </source>
</evidence>
<dbReference type="PROSITE" id="PS00862">
    <property type="entry name" value="OX2_COVAL_FAD"/>
    <property type="match status" value="1"/>
</dbReference>
<dbReference type="InterPro" id="IPR036318">
    <property type="entry name" value="FAD-bd_PCMH-like_sf"/>
</dbReference>
<evidence type="ECO:0000313" key="6">
    <source>
        <dbReference type="EMBL" id="KAK5049448.1"/>
    </source>
</evidence>
<dbReference type="SUPFAM" id="SSF56176">
    <property type="entry name" value="FAD-binding/transporter-associated domain-like"/>
    <property type="match status" value="1"/>
</dbReference>
<evidence type="ECO:0000256" key="4">
    <source>
        <dbReference type="ARBA" id="ARBA00023002"/>
    </source>
</evidence>
<dbReference type="Pfam" id="PF01565">
    <property type="entry name" value="FAD_binding_4"/>
    <property type="match status" value="1"/>
</dbReference>
<name>A0AAV9N5Q7_9EURO</name>
<feature type="domain" description="FAD-binding PCMH-type" evidence="5">
    <location>
        <begin position="56"/>
        <end position="227"/>
    </location>
</feature>
<organism evidence="6 7">
    <name type="scientific">Exophiala bonariae</name>
    <dbReference type="NCBI Taxonomy" id="1690606"/>
    <lineage>
        <taxon>Eukaryota</taxon>
        <taxon>Fungi</taxon>
        <taxon>Dikarya</taxon>
        <taxon>Ascomycota</taxon>
        <taxon>Pezizomycotina</taxon>
        <taxon>Eurotiomycetes</taxon>
        <taxon>Chaetothyriomycetidae</taxon>
        <taxon>Chaetothyriales</taxon>
        <taxon>Herpotrichiellaceae</taxon>
        <taxon>Exophiala</taxon>
    </lineage>
</organism>
<dbReference type="GO" id="GO:0016491">
    <property type="term" value="F:oxidoreductase activity"/>
    <property type="evidence" value="ECO:0007669"/>
    <property type="project" value="UniProtKB-KW"/>
</dbReference>
<dbReference type="GeneID" id="89972555"/>
<dbReference type="InterPro" id="IPR016166">
    <property type="entry name" value="FAD-bd_PCMH"/>
</dbReference>
<dbReference type="PANTHER" id="PTHR42973:SF13">
    <property type="entry name" value="FAD-BINDING PCMH-TYPE DOMAIN-CONTAINING PROTEIN"/>
    <property type="match status" value="1"/>
</dbReference>
<proteinExistence type="inferred from homology"/>
<dbReference type="InterPro" id="IPR016169">
    <property type="entry name" value="FAD-bd_PCMH_sub2"/>
</dbReference>
<dbReference type="GO" id="GO:0071949">
    <property type="term" value="F:FAD binding"/>
    <property type="evidence" value="ECO:0007669"/>
    <property type="project" value="InterPro"/>
</dbReference>
<protein>
    <recommendedName>
        <fullName evidence="5">FAD-binding PCMH-type domain-containing protein</fullName>
    </recommendedName>
</protein>
<dbReference type="Gene3D" id="3.30.465.10">
    <property type="match status" value="1"/>
</dbReference>
<dbReference type="PANTHER" id="PTHR42973">
    <property type="entry name" value="BINDING OXIDOREDUCTASE, PUTATIVE (AFU_ORTHOLOGUE AFUA_1G17690)-RELATED"/>
    <property type="match status" value="1"/>
</dbReference>
<dbReference type="PROSITE" id="PS51387">
    <property type="entry name" value="FAD_PCMH"/>
    <property type="match status" value="1"/>
</dbReference>
<accession>A0AAV9N5Q7</accession>
<evidence type="ECO:0000259" key="5">
    <source>
        <dbReference type="PROSITE" id="PS51387"/>
    </source>
</evidence>
<gene>
    <name evidence="6" type="ORF">LTR84_004377</name>
</gene>
<dbReference type="Proteomes" id="UP001358417">
    <property type="component" value="Unassembled WGS sequence"/>
</dbReference>
<comment type="similarity">
    <text evidence="1">Belongs to the oxygen-dependent FAD-linked oxidoreductase family.</text>
</comment>
<evidence type="ECO:0000313" key="7">
    <source>
        <dbReference type="Proteomes" id="UP001358417"/>
    </source>
</evidence>
<dbReference type="InterPro" id="IPR006093">
    <property type="entry name" value="Oxy_OxRdtase_FAD_BS"/>
</dbReference>
<dbReference type="RefSeq" id="XP_064704493.1">
    <property type="nucleotide sequence ID" value="XM_064847954.1"/>
</dbReference>
<sequence length="488" mass="53512">MITLVSTSEDIGGRLSTAVTDDVTSALLTDFPQQVFTQRDPKYKSLQESYFSGNQRALKPRCFFQPRSAQDLARAVTLCVKAHCPFGLKSGGHGHYAGQSCLDGGIQLDLALLNTISLDRNKGTVHVGPGATWNSVYTRLQKERLIAVGGRSAGVGVGGFLVGGGLSFYAARRGWAINHVRSFQVVLSNGSIVTASRENEPTLFRALRGGGSNLGVIASFELETYPYSGMWGGRTLIDSSHSGQAIDAYAGFVHGLETDPKGHTILIFVCDQGSLQLLQYLVYTEPIAELPMFDGLRNVPTIESSLGLTDYSTLADNIANLQHGHGDRASCSTVTFRLDQDFLHYAFDVFFQESSPVSNYIQGTMEFHALPRTLSPADNIFGLDTITGPLISFLLIFSSKDECHDAEVIAIQKRIIGRVRVEAEKRNLYHPFLFPNYSGQWQDVIGSFGEPNVKYLTEVAKIYDPEQAFQHLQSGAFKVSYSNRNLKL</sequence>
<dbReference type="AlphaFoldDB" id="A0AAV9N5Q7"/>
<evidence type="ECO:0000256" key="2">
    <source>
        <dbReference type="ARBA" id="ARBA00022630"/>
    </source>
</evidence>
<keyword evidence="3" id="KW-0274">FAD</keyword>
<keyword evidence="7" id="KW-1185">Reference proteome</keyword>
<dbReference type="EMBL" id="JAVRRD010000019">
    <property type="protein sequence ID" value="KAK5049448.1"/>
    <property type="molecule type" value="Genomic_DNA"/>
</dbReference>
<evidence type="ECO:0000256" key="3">
    <source>
        <dbReference type="ARBA" id="ARBA00022827"/>
    </source>
</evidence>
<reference evidence="6 7" key="1">
    <citation type="submission" date="2023-08" db="EMBL/GenBank/DDBJ databases">
        <title>Black Yeasts Isolated from many extreme environments.</title>
        <authorList>
            <person name="Coleine C."/>
            <person name="Stajich J.E."/>
            <person name="Selbmann L."/>
        </authorList>
    </citation>
    <scope>NUCLEOTIDE SEQUENCE [LARGE SCALE GENOMIC DNA]</scope>
    <source>
        <strain evidence="6 7">CCFEE 5792</strain>
    </source>
</reference>
<dbReference type="InterPro" id="IPR006094">
    <property type="entry name" value="Oxid_FAD_bind_N"/>
</dbReference>
<comment type="caution">
    <text evidence="6">The sequence shown here is derived from an EMBL/GenBank/DDBJ whole genome shotgun (WGS) entry which is preliminary data.</text>
</comment>